<dbReference type="SMART" id="SM00256">
    <property type="entry name" value="FBOX"/>
    <property type="match status" value="1"/>
</dbReference>
<dbReference type="EMBL" id="JAIXMP010000004">
    <property type="protein sequence ID" value="KAI9274375.1"/>
    <property type="molecule type" value="Genomic_DNA"/>
</dbReference>
<protein>
    <recommendedName>
        <fullName evidence="1">F-box domain-containing protein</fullName>
    </recommendedName>
</protein>
<dbReference type="PROSITE" id="PS50181">
    <property type="entry name" value="FBOX"/>
    <property type="match status" value="1"/>
</dbReference>
<organism evidence="2 3">
    <name type="scientific">Phascolomyces articulosus</name>
    <dbReference type="NCBI Taxonomy" id="60185"/>
    <lineage>
        <taxon>Eukaryota</taxon>
        <taxon>Fungi</taxon>
        <taxon>Fungi incertae sedis</taxon>
        <taxon>Mucoromycota</taxon>
        <taxon>Mucoromycotina</taxon>
        <taxon>Mucoromycetes</taxon>
        <taxon>Mucorales</taxon>
        <taxon>Lichtheimiaceae</taxon>
        <taxon>Phascolomyces</taxon>
    </lineage>
</organism>
<reference evidence="2" key="2">
    <citation type="submission" date="2023-02" db="EMBL/GenBank/DDBJ databases">
        <authorList>
            <consortium name="DOE Joint Genome Institute"/>
            <person name="Mondo S.J."/>
            <person name="Chang Y."/>
            <person name="Wang Y."/>
            <person name="Ahrendt S."/>
            <person name="Andreopoulos W."/>
            <person name="Barry K."/>
            <person name="Beard J."/>
            <person name="Benny G.L."/>
            <person name="Blankenship S."/>
            <person name="Bonito G."/>
            <person name="Cuomo C."/>
            <person name="Desiro A."/>
            <person name="Gervers K.A."/>
            <person name="Hundley H."/>
            <person name="Kuo A."/>
            <person name="LaButti K."/>
            <person name="Lang B.F."/>
            <person name="Lipzen A."/>
            <person name="O'Donnell K."/>
            <person name="Pangilinan J."/>
            <person name="Reynolds N."/>
            <person name="Sandor L."/>
            <person name="Smith M.W."/>
            <person name="Tsang A."/>
            <person name="Grigoriev I.V."/>
            <person name="Stajich J.E."/>
            <person name="Spatafora J.W."/>
        </authorList>
    </citation>
    <scope>NUCLEOTIDE SEQUENCE</scope>
    <source>
        <strain evidence="2">RSA 2281</strain>
    </source>
</reference>
<gene>
    <name evidence="2" type="ORF">BDA99DRAFT_590912</name>
</gene>
<dbReference type="Pfam" id="PF12937">
    <property type="entry name" value="F-box-like"/>
    <property type="match status" value="1"/>
</dbReference>
<keyword evidence="3" id="KW-1185">Reference proteome</keyword>
<accession>A0AAD5PHV2</accession>
<dbReference type="Proteomes" id="UP001209540">
    <property type="component" value="Unassembled WGS sequence"/>
</dbReference>
<feature type="domain" description="F-box" evidence="1">
    <location>
        <begin position="48"/>
        <end position="95"/>
    </location>
</feature>
<evidence type="ECO:0000313" key="3">
    <source>
        <dbReference type="Proteomes" id="UP001209540"/>
    </source>
</evidence>
<dbReference type="Gene3D" id="1.20.1280.50">
    <property type="match status" value="1"/>
</dbReference>
<dbReference type="InterPro" id="IPR032675">
    <property type="entry name" value="LRR_dom_sf"/>
</dbReference>
<dbReference type="InterPro" id="IPR036047">
    <property type="entry name" value="F-box-like_dom_sf"/>
</dbReference>
<proteinExistence type="predicted"/>
<reference evidence="2" key="1">
    <citation type="journal article" date="2022" name="IScience">
        <title>Evolution of zygomycete secretomes and the origins of terrestrial fungal ecologies.</title>
        <authorList>
            <person name="Chang Y."/>
            <person name="Wang Y."/>
            <person name="Mondo S."/>
            <person name="Ahrendt S."/>
            <person name="Andreopoulos W."/>
            <person name="Barry K."/>
            <person name="Beard J."/>
            <person name="Benny G.L."/>
            <person name="Blankenship S."/>
            <person name="Bonito G."/>
            <person name="Cuomo C."/>
            <person name="Desiro A."/>
            <person name="Gervers K.A."/>
            <person name="Hundley H."/>
            <person name="Kuo A."/>
            <person name="LaButti K."/>
            <person name="Lang B.F."/>
            <person name="Lipzen A."/>
            <person name="O'Donnell K."/>
            <person name="Pangilinan J."/>
            <person name="Reynolds N."/>
            <person name="Sandor L."/>
            <person name="Smith M.E."/>
            <person name="Tsang A."/>
            <person name="Grigoriev I.V."/>
            <person name="Stajich J.E."/>
            <person name="Spatafora J.W."/>
        </authorList>
    </citation>
    <scope>NUCLEOTIDE SEQUENCE</scope>
    <source>
        <strain evidence="2">RSA 2281</strain>
    </source>
</reference>
<dbReference type="AlphaFoldDB" id="A0AAD5PHV2"/>
<dbReference type="SUPFAM" id="SSF81383">
    <property type="entry name" value="F-box domain"/>
    <property type="match status" value="1"/>
</dbReference>
<dbReference type="InterPro" id="IPR001810">
    <property type="entry name" value="F-box_dom"/>
</dbReference>
<dbReference type="Gene3D" id="3.80.10.10">
    <property type="entry name" value="Ribonuclease Inhibitor"/>
    <property type="match status" value="1"/>
</dbReference>
<dbReference type="SUPFAM" id="SSF52047">
    <property type="entry name" value="RNI-like"/>
    <property type="match status" value="1"/>
</dbReference>
<name>A0AAD5PHV2_9FUNG</name>
<sequence>MNNIHISKDSLLVYKQQDYFQDQDYGMGKETLLTAPIVSTSTNMVASMDFILGLPAEIQGIIFSDLTLRERIRCTSVCKGWRSVILGDSRMWHTLTNEGYRYELYPVLTTFESFIHGNSIRAVDFTLKNHRFDTIQAITNDINRVFELFETWNCNCIERARFAFSCYDKRWFKKFQILARDSLTHLSLLWDVYPEIDDNAFPSFVIRQFPNLSHFIVTMEEMSCWYRPSYFIKQQLHRLLMGNESIEEYANNNNNSLLPLILQRSKIECQHKSLTSICINICEADFALPFPEYLLKLLPTLKHIKFCTNGCTSTASVKQFHETLVKYCHYIETLSFICKYPVDYLIVSSNDTENETIDYRFISKIDSLFHHDHFTVLSSNQHHPSLKIFRLCGNWATNAMQHLLCVIPCYHHSLEILELTCGLLQECLAVLAKFEFPRLQKFMFEPSNNFQQSSSTSTHHGCNNNNYAKTMNAFFKQTKCIKYIFLKNVRITDDIIKFLCYEHNRTLETLILRSCHGMTDRCYSYSGPKLYHHASSSNST</sequence>
<evidence type="ECO:0000313" key="2">
    <source>
        <dbReference type="EMBL" id="KAI9274375.1"/>
    </source>
</evidence>
<evidence type="ECO:0000259" key="1">
    <source>
        <dbReference type="PROSITE" id="PS50181"/>
    </source>
</evidence>
<comment type="caution">
    <text evidence="2">The sequence shown here is derived from an EMBL/GenBank/DDBJ whole genome shotgun (WGS) entry which is preliminary data.</text>
</comment>